<keyword evidence="1" id="KW-0812">Transmembrane</keyword>
<organism evidence="2 3">
    <name type="scientific">Mycena pura</name>
    <dbReference type="NCBI Taxonomy" id="153505"/>
    <lineage>
        <taxon>Eukaryota</taxon>
        <taxon>Fungi</taxon>
        <taxon>Dikarya</taxon>
        <taxon>Basidiomycota</taxon>
        <taxon>Agaricomycotina</taxon>
        <taxon>Agaricomycetes</taxon>
        <taxon>Agaricomycetidae</taxon>
        <taxon>Agaricales</taxon>
        <taxon>Marasmiineae</taxon>
        <taxon>Mycenaceae</taxon>
        <taxon>Mycena</taxon>
    </lineage>
</organism>
<proteinExistence type="predicted"/>
<keyword evidence="3" id="KW-1185">Reference proteome</keyword>
<gene>
    <name evidence="2" type="ORF">GGX14DRAFT_577092</name>
</gene>
<keyword evidence="1" id="KW-1133">Transmembrane helix</keyword>
<name>A0AAD6USG7_9AGAR</name>
<sequence length="460" mass="51363">MVGHVPGRRTDVARTTALTFAVSRHHSSSGAQLNTSAEGYMGPGAACGYATARVSLAALNRDLMDVVFMKEGVPMGIEHRAGTSSSSGYLVDLDRMGYNGRFMCSSGATACPSRRRDRDEFSSRWIAAASRGEAESQCAAPAQIQVQSAARVDMEVAFSVPLFLLLLCIIDGSFALRINCMLYPRSTFMCCARHVHKEFSHLFSETIFIRDGEDEVKVRKVLEQKGIRWEYAIRVKKVVLNRRIRRYIPCSEKLVKDLSVLFTCFQDLREADGKQFFSKEARKQAAALIETARLGFLSDPPGTALYYCTGQDKNGLNLYRTVRGTNSVEGGVHKQIRRIFGSLHASLALTETILGNWFLRRNRRIGHYNRTGTKWNNHFDVWLLDEIVETAIQLDMKPTFPEPQLLATRIATSEMFGIIPITPQLAKAMKSPSFPLPTFLQHPTTTIIIDSPSPSSPQNR</sequence>
<dbReference type="Proteomes" id="UP001219525">
    <property type="component" value="Unassembled WGS sequence"/>
</dbReference>
<evidence type="ECO:0000313" key="3">
    <source>
        <dbReference type="Proteomes" id="UP001219525"/>
    </source>
</evidence>
<evidence type="ECO:0000313" key="2">
    <source>
        <dbReference type="EMBL" id="KAJ7193645.1"/>
    </source>
</evidence>
<protein>
    <submittedName>
        <fullName evidence="2">Uncharacterized protein</fullName>
    </submittedName>
</protein>
<keyword evidence="1" id="KW-0472">Membrane</keyword>
<dbReference type="AlphaFoldDB" id="A0AAD6USG7"/>
<comment type="caution">
    <text evidence="2">The sequence shown here is derived from an EMBL/GenBank/DDBJ whole genome shotgun (WGS) entry which is preliminary data.</text>
</comment>
<feature type="transmembrane region" description="Helical" evidence="1">
    <location>
        <begin position="156"/>
        <end position="176"/>
    </location>
</feature>
<evidence type="ECO:0000256" key="1">
    <source>
        <dbReference type="SAM" id="Phobius"/>
    </source>
</evidence>
<accession>A0AAD6USG7</accession>
<reference evidence="2" key="1">
    <citation type="submission" date="2023-03" db="EMBL/GenBank/DDBJ databases">
        <title>Massive genome expansion in bonnet fungi (Mycena s.s.) driven by repeated elements and novel gene families across ecological guilds.</title>
        <authorList>
            <consortium name="Lawrence Berkeley National Laboratory"/>
            <person name="Harder C.B."/>
            <person name="Miyauchi S."/>
            <person name="Viragh M."/>
            <person name="Kuo A."/>
            <person name="Thoen E."/>
            <person name="Andreopoulos B."/>
            <person name="Lu D."/>
            <person name="Skrede I."/>
            <person name="Drula E."/>
            <person name="Henrissat B."/>
            <person name="Morin E."/>
            <person name="Kohler A."/>
            <person name="Barry K."/>
            <person name="LaButti K."/>
            <person name="Morin E."/>
            <person name="Salamov A."/>
            <person name="Lipzen A."/>
            <person name="Mereny Z."/>
            <person name="Hegedus B."/>
            <person name="Baldrian P."/>
            <person name="Stursova M."/>
            <person name="Weitz H."/>
            <person name="Taylor A."/>
            <person name="Grigoriev I.V."/>
            <person name="Nagy L.G."/>
            <person name="Martin F."/>
            <person name="Kauserud H."/>
        </authorList>
    </citation>
    <scope>NUCLEOTIDE SEQUENCE</scope>
    <source>
        <strain evidence="2">9144</strain>
    </source>
</reference>
<dbReference type="EMBL" id="JARJCW010000106">
    <property type="protein sequence ID" value="KAJ7193645.1"/>
    <property type="molecule type" value="Genomic_DNA"/>
</dbReference>